<dbReference type="EMBL" id="GL376621">
    <property type="status" value="NOT_ANNOTATED_CDS"/>
    <property type="molecule type" value="Genomic_DNA"/>
</dbReference>
<dbReference type="InterPro" id="IPR001220">
    <property type="entry name" value="Legume_lectin_dom"/>
</dbReference>
<dbReference type="CDD" id="cd01951">
    <property type="entry name" value="lectin_L-type"/>
    <property type="match status" value="1"/>
</dbReference>
<dbReference type="EnsemblProtists" id="PYU1_T011966">
    <property type="protein sequence ID" value="PYU1_T011966"/>
    <property type="gene ID" value="PYU1_G011940"/>
</dbReference>
<name>K3X417_GLOUD</name>
<dbReference type="InterPro" id="IPR051136">
    <property type="entry name" value="Intracellular_Lectin-GPT"/>
</dbReference>
<dbReference type="GO" id="GO:0030246">
    <property type="term" value="F:carbohydrate binding"/>
    <property type="evidence" value="ECO:0007669"/>
    <property type="project" value="UniProtKB-KW"/>
</dbReference>
<reference evidence="4" key="1">
    <citation type="journal article" date="2010" name="Genome Biol.">
        <title>Genome sequence of the necrotrophic plant pathogen Pythium ultimum reveals original pathogenicity mechanisms and effector repertoire.</title>
        <authorList>
            <person name="Levesque C.A."/>
            <person name="Brouwer H."/>
            <person name="Cano L."/>
            <person name="Hamilton J.P."/>
            <person name="Holt C."/>
            <person name="Huitema E."/>
            <person name="Raffaele S."/>
            <person name="Robideau G.P."/>
            <person name="Thines M."/>
            <person name="Win J."/>
            <person name="Zerillo M.M."/>
            <person name="Beakes G.W."/>
            <person name="Boore J.L."/>
            <person name="Busam D."/>
            <person name="Dumas B."/>
            <person name="Ferriera S."/>
            <person name="Fuerstenberg S.I."/>
            <person name="Gachon C.M."/>
            <person name="Gaulin E."/>
            <person name="Govers F."/>
            <person name="Grenville-Briggs L."/>
            <person name="Horner N."/>
            <person name="Hostetler J."/>
            <person name="Jiang R.H."/>
            <person name="Johnson J."/>
            <person name="Krajaejun T."/>
            <person name="Lin H."/>
            <person name="Meijer H.J."/>
            <person name="Moore B."/>
            <person name="Morris P."/>
            <person name="Phuntmart V."/>
            <person name="Puiu D."/>
            <person name="Shetty J."/>
            <person name="Stajich J.E."/>
            <person name="Tripathy S."/>
            <person name="Wawra S."/>
            <person name="van West P."/>
            <person name="Whitty B.R."/>
            <person name="Coutinho P.M."/>
            <person name="Henrissat B."/>
            <person name="Martin F."/>
            <person name="Thomas P.D."/>
            <person name="Tyler B.M."/>
            <person name="De Vries R.P."/>
            <person name="Kamoun S."/>
            <person name="Yandell M."/>
            <person name="Tisserat N."/>
            <person name="Buell C.R."/>
        </authorList>
    </citation>
    <scope>NUCLEOTIDE SEQUENCE</scope>
    <source>
        <strain evidence="4">DAOM:BR144</strain>
    </source>
</reference>
<reference evidence="4" key="2">
    <citation type="submission" date="2010-04" db="EMBL/GenBank/DDBJ databases">
        <authorList>
            <person name="Buell R."/>
            <person name="Hamilton J."/>
            <person name="Hostetler J."/>
        </authorList>
    </citation>
    <scope>NUCLEOTIDE SEQUENCE [LARGE SCALE GENOMIC DNA]</scope>
    <source>
        <strain evidence="4">DAOM:BR144</strain>
    </source>
</reference>
<keyword evidence="4" id="KW-1185">Reference proteome</keyword>
<dbReference type="eggNOG" id="ENOG502QSWE">
    <property type="taxonomic scope" value="Eukaryota"/>
</dbReference>
<reference evidence="3" key="3">
    <citation type="submission" date="2015-02" db="UniProtKB">
        <authorList>
            <consortium name="EnsemblProtists"/>
        </authorList>
    </citation>
    <scope>IDENTIFICATION</scope>
    <source>
        <strain evidence="3">DAOM BR144</strain>
    </source>
</reference>
<dbReference type="Proteomes" id="UP000019132">
    <property type="component" value="Unassembled WGS sequence"/>
</dbReference>
<dbReference type="InterPro" id="IPR019825">
    <property type="entry name" value="Lectin_legB_Mn/Ca_BS"/>
</dbReference>
<dbReference type="PROSITE" id="PS00307">
    <property type="entry name" value="LECTIN_LEGUME_BETA"/>
    <property type="match status" value="1"/>
</dbReference>
<evidence type="ECO:0000259" key="2">
    <source>
        <dbReference type="Pfam" id="PF00139"/>
    </source>
</evidence>
<dbReference type="SUPFAM" id="SSF49899">
    <property type="entry name" value="Concanavalin A-like lectins/glucanases"/>
    <property type="match status" value="1"/>
</dbReference>
<dbReference type="HOGENOM" id="CLU_746988_0_0_1"/>
<sequence length="371" mass="40195">MVIPLTKPTLGPTGEIGNQGHFGLYVNGHTNIQNCNASITCCDGYNAAAVGSETASCTYVCSETETRASTYTNRKTDRSPSTNALHAIPFPAKTIRNSSSSLPNGASAIAPVTGGCGPALRLTSSHSFLTGSAWYPRQMNVREGFETTFTLRISNPSTFCKNMDDVYTNCRSRGGDGFAFVVQNDHELAIGDGGMELGYGGLRNALAVEFDTWFNYEQLDVYENHVSVHASGKSEVNEVRANHTYALGATSNILDLTDGQHLIKIRYDPILDDDSMLFADHFVAATYAGHFFASGGWASGVGVLSVFVGNMETPIMSVPLRIDDTIELEHGRAWVGFTASTGETAWQTHDILSWSFESLRRNVVFTEPMPV</sequence>
<dbReference type="PANTHER" id="PTHR12223">
    <property type="entry name" value="VESICULAR MANNOSE-BINDING LECTIN"/>
    <property type="match status" value="1"/>
</dbReference>
<dbReference type="InterPro" id="IPR056573">
    <property type="entry name" value="Lectin_L-type_dom"/>
</dbReference>
<protein>
    <recommendedName>
        <fullName evidence="2">Legume lectin domain-containing protein</fullName>
    </recommendedName>
</protein>
<evidence type="ECO:0000313" key="4">
    <source>
        <dbReference type="Proteomes" id="UP000019132"/>
    </source>
</evidence>
<accession>K3X417</accession>
<dbReference type="InterPro" id="IPR013320">
    <property type="entry name" value="ConA-like_dom_sf"/>
</dbReference>
<organism evidence="3 4">
    <name type="scientific">Globisporangium ultimum (strain ATCC 200006 / CBS 805.95 / DAOM BR144)</name>
    <name type="common">Pythium ultimum</name>
    <dbReference type="NCBI Taxonomy" id="431595"/>
    <lineage>
        <taxon>Eukaryota</taxon>
        <taxon>Sar</taxon>
        <taxon>Stramenopiles</taxon>
        <taxon>Oomycota</taxon>
        <taxon>Peronosporomycetes</taxon>
        <taxon>Pythiales</taxon>
        <taxon>Pythiaceae</taxon>
        <taxon>Globisporangium</taxon>
    </lineage>
</organism>
<dbReference type="Pfam" id="PF00139">
    <property type="entry name" value="Lectin_legB"/>
    <property type="match status" value="2"/>
</dbReference>
<evidence type="ECO:0000256" key="1">
    <source>
        <dbReference type="ARBA" id="ARBA00022734"/>
    </source>
</evidence>
<evidence type="ECO:0000313" key="3">
    <source>
        <dbReference type="EnsemblProtists" id="PYU1_T011966"/>
    </source>
</evidence>
<feature type="domain" description="Legume lectin" evidence="2">
    <location>
        <begin position="118"/>
        <end position="241"/>
    </location>
</feature>
<dbReference type="AlphaFoldDB" id="K3X417"/>
<dbReference type="OMA" id="SIDCETP"/>
<feature type="domain" description="Legume lectin" evidence="2">
    <location>
        <begin position="309"/>
        <end position="359"/>
    </location>
</feature>
<dbReference type="STRING" id="431595.K3X417"/>
<dbReference type="VEuPathDB" id="FungiDB:PYU1_G011940"/>
<dbReference type="Gene3D" id="2.60.120.200">
    <property type="match status" value="1"/>
</dbReference>
<dbReference type="PANTHER" id="PTHR12223:SF19">
    <property type="entry name" value="LEGUME LECTIN DOMAIN-CONTAINING PROTEIN"/>
    <property type="match status" value="1"/>
</dbReference>
<dbReference type="InParanoid" id="K3X417"/>
<keyword evidence="1" id="KW-0430">Lectin</keyword>
<proteinExistence type="predicted"/>